<dbReference type="AlphaFoldDB" id="A0AA36NA92"/>
<organism evidence="1 2">
    <name type="scientific">Effrenium voratum</name>
    <dbReference type="NCBI Taxonomy" id="2562239"/>
    <lineage>
        <taxon>Eukaryota</taxon>
        <taxon>Sar</taxon>
        <taxon>Alveolata</taxon>
        <taxon>Dinophyceae</taxon>
        <taxon>Suessiales</taxon>
        <taxon>Symbiodiniaceae</taxon>
        <taxon>Effrenium</taxon>
    </lineage>
</organism>
<evidence type="ECO:0000313" key="1">
    <source>
        <dbReference type="EMBL" id="CAJ1398524.1"/>
    </source>
</evidence>
<evidence type="ECO:0000313" key="2">
    <source>
        <dbReference type="Proteomes" id="UP001178507"/>
    </source>
</evidence>
<keyword evidence="2" id="KW-1185">Reference proteome</keyword>
<sequence>MVSPLKDSRSRDLAKTLHVWLKEDMQLALPEYDGRSRAVAVRTFGAWLGLLRASNPLFPQKRATRALRVQCPLTRRFPTIHCGKLSHYEDVYVCVREILDVGDGRMDEDKMWRLILWIFLGNGGYKHQAWHGLKTTHCGKSYRKSVLQPLSVLRYVSMCVCASGGVMRCIGSDGLDKKFRLSSARFMWLVSWHRAVPSLVEAFKRSAEAFRDRLCTIKGLRGDLTQKASTRIPREIMVILSCARNPAVRKVGEAILPFGQGAKNGAKAFLKVPMKYGREAAEHYKNHLGKVCGELQEVIKELFPQLSKRLTSVKLGDVEPCLCGAVIYSRQAKRLRGDRPADGAAARREGGNRKRSWDWEEVQALQVPAGFIPHDAFGRPDTKAVPLPKLKWAQFAVRKVPPGKLSRHKLLREWGLLHRWPNAGRKFKLKRSG</sequence>
<dbReference type="EMBL" id="CAUJNA010003303">
    <property type="protein sequence ID" value="CAJ1398524.1"/>
    <property type="molecule type" value="Genomic_DNA"/>
</dbReference>
<name>A0AA36NA92_9DINO</name>
<accession>A0AA36NA92</accession>
<comment type="caution">
    <text evidence="1">The sequence shown here is derived from an EMBL/GenBank/DDBJ whole genome shotgun (WGS) entry which is preliminary data.</text>
</comment>
<dbReference type="Proteomes" id="UP001178507">
    <property type="component" value="Unassembled WGS sequence"/>
</dbReference>
<protein>
    <submittedName>
        <fullName evidence="1">Uncharacterized protein</fullName>
    </submittedName>
</protein>
<proteinExistence type="predicted"/>
<reference evidence="1" key="1">
    <citation type="submission" date="2023-08" db="EMBL/GenBank/DDBJ databases">
        <authorList>
            <person name="Chen Y."/>
            <person name="Shah S."/>
            <person name="Dougan E. K."/>
            <person name="Thang M."/>
            <person name="Chan C."/>
        </authorList>
    </citation>
    <scope>NUCLEOTIDE SEQUENCE</scope>
</reference>
<gene>
    <name evidence="1" type="ORF">EVOR1521_LOCUS22300</name>
</gene>